<dbReference type="Proteomes" id="UP001482620">
    <property type="component" value="Unassembled WGS sequence"/>
</dbReference>
<feature type="domain" description="E3 ubiquitin-protein ligase HECW1/2 N-terminal" evidence="1">
    <location>
        <begin position="1"/>
        <end position="27"/>
    </location>
</feature>
<evidence type="ECO:0000259" key="1">
    <source>
        <dbReference type="Pfam" id="PF16562"/>
    </source>
</evidence>
<keyword evidence="3" id="KW-1185">Reference proteome</keyword>
<protein>
    <submittedName>
        <fullName evidence="2">E3 ubiquitin-protein ligase HW1</fullName>
    </submittedName>
</protein>
<dbReference type="Gene3D" id="2.60.40.2840">
    <property type="match status" value="1"/>
</dbReference>
<sequence>ETQVCFRYYHGVTGALRATTPSVTIKKGFPPVSKPVVSPEVNHGLGNRRLINFSLS</sequence>
<feature type="non-terminal residue" evidence="2">
    <location>
        <position position="56"/>
    </location>
</feature>
<evidence type="ECO:0000313" key="3">
    <source>
        <dbReference type="Proteomes" id="UP001482620"/>
    </source>
</evidence>
<reference evidence="2 3" key="1">
    <citation type="submission" date="2021-06" db="EMBL/GenBank/DDBJ databases">
        <authorList>
            <person name="Palmer J.M."/>
        </authorList>
    </citation>
    <scope>NUCLEOTIDE SEQUENCE [LARGE SCALE GENOMIC DNA]</scope>
    <source>
        <strain evidence="3">if_2019</strain>
        <tissue evidence="2">Muscle</tissue>
    </source>
</reference>
<gene>
    <name evidence="2" type="primary">HECW1_2</name>
    <name evidence="2" type="ORF">ILYODFUR_023100</name>
</gene>
<evidence type="ECO:0000313" key="2">
    <source>
        <dbReference type="EMBL" id="MEQ2225980.1"/>
    </source>
</evidence>
<dbReference type="EMBL" id="JAHRIQ010014191">
    <property type="protein sequence ID" value="MEQ2225980.1"/>
    <property type="molecule type" value="Genomic_DNA"/>
</dbReference>
<comment type="caution">
    <text evidence="2">The sequence shown here is derived from an EMBL/GenBank/DDBJ whole genome shotgun (WGS) entry which is preliminary data.</text>
</comment>
<accession>A0ABV0T0S3</accession>
<feature type="non-terminal residue" evidence="2">
    <location>
        <position position="1"/>
    </location>
</feature>
<organism evidence="2 3">
    <name type="scientific">Ilyodon furcidens</name>
    <name type="common">goldbreast splitfin</name>
    <dbReference type="NCBI Taxonomy" id="33524"/>
    <lineage>
        <taxon>Eukaryota</taxon>
        <taxon>Metazoa</taxon>
        <taxon>Chordata</taxon>
        <taxon>Craniata</taxon>
        <taxon>Vertebrata</taxon>
        <taxon>Euteleostomi</taxon>
        <taxon>Actinopterygii</taxon>
        <taxon>Neopterygii</taxon>
        <taxon>Teleostei</taxon>
        <taxon>Neoteleostei</taxon>
        <taxon>Acanthomorphata</taxon>
        <taxon>Ovalentaria</taxon>
        <taxon>Atherinomorphae</taxon>
        <taxon>Cyprinodontiformes</taxon>
        <taxon>Goodeidae</taxon>
        <taxon>Ilyodon</taxon>
    </lineage>
</organism>
<dbReference type="Pfam" id="PF16562">
    <property type="entry name" value="HECW_N"/>
    <property type="match status" value="1"/>
</dbReference>
<name>A0ABV0T0S3_9TELE</name>
<proteinExistence type="predicted"/>
<dbReference type="InterPro" id="IPR032348">
    <property type="entry name" value="HECW_N"/>
</dbReference>